<evidence type="ECO:0000256" key="10">
    <source>
        <dbReference type="SAM" id="MobiDB-lite"/>
    </source>
</evidence>
<feature type="coiled-coil region" evidence="9">
    <location>
        <begin position="339"/>
        <end position="374"/>
    </location>
</feature>
<feature type="region of interest" description="Disordered" evidence="10">
    <location>
        <begin position="168"/>
        <end position="204"/>
    </location>
</feature>
<dbReference type="InterPro" id="IPR018359">
    <property type="entry name" value="Bromodomain_CS"/>
</dbReference>
<dbReference type="FunFam" id="1.20.920.10:FF:000027">
    <property type="entry name" value="Cat eye syndrome critical region protein 2"/>
    <property type="match status" value="1"/>
</dbReference>
<dbReference type="PANTHER" id="PTHR47092">
    <property type="entry name" value="CAT EYE SYNDROME CRITICAL REGION PROTEIN 2"/>
    <property type="match status" value="1"/>
</dbReference>
<dbReference type="SUPFAM" id="SSF47370">
    <property type="entry name" value="Bromodomain"/>
    <property type="match status" value="1"/>
</dbReference>
<keyword evidence="4" id="KW-0156">Chromatin regulator</keyword>
<evidence type="ECO:0000256" key="8">
    <source>
        <dbReference type="PROSITE-ProRule" id="PRU00035"/>
    </source>
</evidence>
<evidence type="ECO:0000256" key="6">
    <source>
        <dbReference type="ARBA" id="ARBA00023242"/>
    </source>
</evidence>
<evidence type="ECO:0000256" key="3">
    <source>
        <dbReference type="ARBA" id="ARBA00022553"/>
    </source>
</evidence>
<keyword evidence="2" id="KW-0488">Methylation</keyword>
<dbReference type="Ensembl" id="ENSCCET00000019360.1">
    <property type="protein sequence ID" value="ENSCCEP00000012438.1"/>
    <property type="gene ID" value="ENSCCEG00000011994.1"/>
</dbReference>
<dbReference type="Gene3D" id="1.20.920.10">
    <property type="entry name" value="Bromodomain-like"/>
    <property type="match status" value="1"/>
</dbReference>
<dbReference type="Pfam" id="PF00439">
    <property type="entry name" value="Bromodomain"/>
    <property type="match status" value="1"/>
</dbReference>
<dbReference type="Proteomes" id="UP000694410">
    <property type="component" value="Unplaced"/>
</dbReference>
<name>A0A8C0ZDC7_CYACU</name>
<protein>
    <recommendedName>
        <fullName evidence="7">Chromatin remodeling regulator CECR2</fullName>
    </recommendedName>
</protein>
<reference evidence="12" key="2">
    <citation type="submission" date="2025-09" db="UniProtKB">
        <authorList>
            <consortium name="Ensembl"/>
        </authorList>
    </citation>
    <scope>IDENTIFICATION</scope>
</reference>
<feature type="region of interest" description="Disordered" evidence="10">
    <location>
        <begin position="868"/>
        <end position="911"/>
    </location>
</feature>
<keyword evidence="6" id="KW-0539">Nucleus</keyword>
<feature type="region of interest" description="Disordered" evidence="10">
    <location>
        <begin position="533"/>
        <end position="674"/>
    </location>
</feature>
<dbReference type="GO" id="GO:0006338">
    <property type="term" value="P:chromatin remodeling"/>
    <property type="evidence" value="ECO:0007669"/>
    <property type="project" value="InterPro"/>
</dbReference>
<feature type="region of interest" description="Disordered" evidence="10">
    <location>
        <begin position="790"/>
        <end position="851"/>
    </location>
</feature>
<feature type="compositionally biased region" description="Basic residues" evidence="10">
    <location>
        <begin position="194"/>
        <end position="204"/>
    </location>
</feature>
<feature type="region of interest" description="Disordered" evidence="10">
    <location>
        <begin position="930"/>
        <end position="951"/>
    </location>
</feature>
<organism evidence="12 13">
    <name type="scientific">Cyanistes caeruleus</name>
    <name type="common">Eurasian blue tit</name>
    <name type="synonym">Parus caeruleus</name>
    <dbReference type="NCBI Taxonomy" id="156563"/>
    <lineage>
        <taxon>Eukaryota</taxon>
        <taxon>Metazoa</taxon>
        <taxon>Chordata</taxon>
        <taxon>Craniata</taxon>
        <taxon>Vertebrata</taxon>
        <taxon>Euteleostomi</taxon>
        <taxon>Archelosauria</taxon>
        <taxon>Archosauria</taxon>
        <taxon>Dinosauria</taxon>
        <taxon>Saurischia</taxon>
        <taxon>Theropoda</taxon>
        <taxon>Coelurosauria</taxon>
        <taxon>Aves</taxon>
        <taxon>Neognathae</taxon>
        <taxon>Neoaves</taxon>
        <taxon>Telluraves</taxon>
        <taxon>Australaves</taxon>
        <taxon>Passeriformes</taxon>
        <taxon>Paridae</taxon>
        <taxon>Cyanistes</taxon>
    </lineage>
</organism>
<dbReference type="PROSITE" id="PS50014">
    <property type="entry name" value="BROMODOMAIN_2"/>
    <property type="match status" value="1"/>
</dbReference>
<proteinExistence type="predicted"/>
<keyword evidence="3" id="KW-0597">Phosphoprotein</keyword>
<dbReference type="GO" id="GO:0090537">
    <property type="term" value="C:CERF complex"/>
    <property type="evidence" value="ECO:0007669"/>
    <property type="project" value="InterPro"/>
</dbReference>
<evidence type="ECO:0000256" key="7">
    <source>
        <dbReference type="ARBA" id="ARBA00068581"/>
    </source>
</evidence>
<feature type="region of interest" description="Disordered" evidence="10">
    <location>
        <begin position="1020"/>
        <end position="1048"/>
    </location>
</feature>
<dbReference type="PRINTS" id="PR00503">
    <property type="entry name" value="BROMODOMAIN"/>
</dbReference>
<feature type="compositionally biased region" description="Polar residues" evidence="10">
    <location>
        <begin position="829"/>
        <end position="848"/>
    </location>
</feature>
<evidence type="ECO:0000259" key="11">
    <source>
        <dbReference type="PROSITE" id="PS50014"/>
    </source>
</evidence>
<feature type="region of interest" description="Disordered" evidence="10">
    <location>
        <begin position="1068"/>
        <end position="1101"/>
    </location>
</feature>
<dbReference type="InterPro" id="IPR029614">
    <property type="entry name" value="CECR2"/>
</dbReference>
<evidence type="ECO:0000313" key="12">
    <source>
        <dbReference type="Ensembl" id="ENSCCEP00000012438.1"/>
    </source>
</evidence>
<evidence type="ECO:0000313" key="13">
    <source>
        <dbReference type="Proteomes" id="UP000694410"/>
    </source>
</evidence>
<accession>A0A8C0ZDC7</accession>
<comment type="subcellular location">
    <subcellularLocation>
        <location evidence="1">Nucleus</location>
    </subcellularLocation>
</comment>
<feature type="domain" description="Bromo" evidence="11">
    <location>
        <begin position="427"/>
        <end position="497"/>
    </location>
</feature>
<keyword evidence="5 8" id="KW-0103">Bromodomain</keyword>
<evidence type="ECO:0000256" key="4">
    <source>
        <dbReference type="ARBA" id="ARBA00022853"/>
    </source>
</evidence>
<dbReference type="PANTHER" id="PTHR47092:SF1">
    <property type="entry name" value="CHROMATIN REMODELING REGULATOR CECR2"/>
    <property type="match status" value="1"/>
</dbReference>
<dbReference type="SMART" id="SM00297">
    <property type="entry name" value="BROMO"/>
    <property type="match status" value="1"/>
</dbReference>
<evidence type="ECO:0000256" key="1">
    <source>
        <dbReference type="ARBA" id="ARBA00004123"/>
    </source>
</evidence>
<dbReference type="GO" id="GO:0007338">
    <property type="term" value="P:single fertilization"/>
    <property type="evidence" value="ECO:0007669"/>
    <property type="project" value="TreeGrafter"/>
</dbReference>
<dbReference type="InterPro" id="IPR001487">
    <property type="entry name" value="Bromodomain"/>
</dbReference>
<feature type="compositionally biased region" description="Low complexity" evidence="10">
    <location>
        <begin position="941"/>
        <end position="951"/>
    </location>
</feature>
<keyword evidence="13" id="KW-1185">Reference proteome</keyword>
<sequence length="1324" mass="144830">PCPSAGCGAGTGTGAFCPIPLSQGMGRDGLVPLAHPANPELEAALHGDDVEFISDLIACLLQGCYQRRDITSQTFHSYLEDIINYRWELEEGKPNPLRECTFQELPLRTRVEILHRLCDYRLDADDVFDLLKGLDADSLRVEPLGEDSSGALYWYFYGTRMYKEDPVQGKPNGELAPDRGCGGQTNTPNVPGKTGKRRGRPPKRKKLLEENLLREKAEENLLIHETQIRNGSQGPGRGTWWLLCQTEEEWRQVTESFRERTSLRERQLYKLLSEDFLPEICNMIAQKEKRLQRTEFSPRWMSDHQPIKPIKQEVNPNVLSSMEKQRRREEEEERQILIAVQKREQEQLLKEERKREMEEKVKAVEERARRRKLREERAWLLAQGKELPPELSHLDPSSPAREERRTKDIFELDDEFTAMYKVLDVVKAHKDSWPFLEPVDESYAPNYYQIIKAPMDISSMEKKLNGGQYCTKDEFVGDMKTMFRNCLKYNGEGSEYTKMAYNLERCFHRAMMKHFPGEDGDTDEEFWIREDGRREKRSRRTGRSGTGSVWTRSRDPDGPGKRQQRLENGGKPPPYRATSRAPASSSSSSSSSFSSSSVDDPSGNPTQTAREGGPSNGRGFPRSLQYGGMPSPVPHPGQMRPAVPGTFGPLRGSDPTKLYGSPRVPEPHPGDPVQQHQHFAMQPAVGLSEHRGHRLGTPEKQVCAAPAHVAGLGPRLGSLQLGRSNFLPHGVPPSGYIRPPGKATGQRMPQPPAALFGGPPQVQRGCQGGDSMLDSPEMIAMQQLSSRVCPPGVPYHPRQPPPPHLPGPFPQLAHAASAGGQPPKPLLGNGSSQDPTGQTMDMDSNQVDTPAGMDEKAQCISIPDGAYAKLLPHPKPPLPMECTRRALPPDGEEDGPGVKGDLKGGQAKGAWSAESGYAGDPGCVRDLVPASERGGPLPQNGAAGEGPAAGPEGKGLAANLLEKPLCGGGKALPEAAVPCMGQGTGLPGVDTTSMGAPQASYHHYQRPPYYGCPQGYSDWQRPLHPQASPSGHHPPLARPPFPERGSAGLQGCEALSAALASPNHMDLASAKEVSPSDGQELGPEDEKSEESQERPESPKEFLDLDNHNAATKRQSSVAAGEFLYGAPPPHLGAGMGFGPSAFPPHGVMLQTGSPYGSRHPASHFQPRTYGSPMNAHLSHHPASSQANGLSQEGPLYRCREENVGHFQALLMEQRGSGGGMGGPPQDLYRPSGMQMHQAQVPFPKMPTATMSREDLTSQKPSALPLDQVRAARESRAEMQVFLLPMAEGLRCLMRVGGTGGSCDLGHITGVTFELVACNHEIIPS</sequence>
<gene>
    <name evidence="12" type="primary">LOC111928494</name>
</gene>
<dbReference type="InterPro" id="IPR036427">
    <property type="entry name" value="Bromodomain-like_sf"/>
</dbReference>
<dbReference type="CDD" id="cd05509">
    <property type="entry name" value="Bromo_gcn5_like"/>
    <property type="match status" value="1"/>
</dbReference>
<feature type="compositionally biased region" description="Basic and acidic residues" evidence="10">
    <location>
        <begin position="1089"/>
        <end position="1101"/>
    </location>
</feature>
<feature type="compositionally biased region" description="Low complexity" evidence="10">
    <location>
        <begin position="584"/>
        <end position="597"/>
    </location>
</feature>
<evidence type="ECO:0000256" key="5">
    <source>
        <dbReference type="ARBA" id="ARBA00023117"/>
    </source>
</evidence>
<keyword evidence="9" id="KW-0175">Coiled coil</keyword>
<feature type="compositionally biased region" description="Pro residues" evidence="10">
    <location>
        <begin position="791"/>
        <end position="809"/>
    </location>
</feature>
<reference evidence="12" key="1">
    <citation type="submission" date="2025-08" db="UniProtKB">
        <authorList>
            <consortium name="Ensembl"/>
        </authorList>
    </citation>
    <scope>IDENTIFICATION</scope>
</reference>
<evidence type="ECO:0000256" key="2">
    <source>
        <dbReference type="ARBA" id="ARBA00022481"/>
    </source>
</evidence>
<evidence type="ECO:0000256" key="9">
    <source>
        <dbReference type="SAM" id="Coils"/>
    </source>
</evidence>
<dbReference type="PROSITE" id="PS00633">
    <property type="entry name" value="BROMODOMAIN_1"/>
    <property type="match status" value="1"/>
</dbReference>